<name>A0A1B2I3C1_9BACT</name>
<evidence type="ECO:0000313" key="9">
    <source>
        <dbReference type="Proteomes" id="UP000093044"/>
    </source>
</evidence>
<dbReference type="InterPro" id="IPR051208">
    <property type="entry name" value="Class-I_Fumarase/Tartrate_DH"/>
</dbReference>
<dbReference type="STRING" id="1197717.BED41_04925"/>
<dbReference type="PANTHER" id="PTHR30389">
    <property type="entry name" value="FUMARATE HYDRATASE-RELATED"/>
    <property type="match status" value="1"/>
</dbReference>
<keyword evidence="4" id="KW-0408">Iron</keyword>
<dbReference type="NCBIfam" id="NF004885">
    <property type="entry name" value="PRK06246.1"/>
    <property type="match status" value="1"/>
</dbReference>
<dbReference type="InterPro" id="IPR004646">
    <property type="entry name" value="Fe-S_hydro-lyase_TtdA-typ_cat"/>
</dbReference>
<dbReference type="RefSeq" id="WP_066743671.1">
    <property type="nucleotide sequence ID" value="NZ_CALCLR010000123.1"/>
</dbReference>
<evidence type="ECO:0000313" key="8">
    <source>
        <dbReference type="EMBL" id="ANZ44485.1"/>
    </source>
</evidence>
<keyword evidence="9" id="KW-1185">Reference proteome</keyword>
<dbReference type="AlphaFoldDB" id="A0A1B2I3C1"/>
<evidence type="ECO:0000256" key="6">
    <source>
        <dbReference type="ARBA" id="ARBA00023239"/>
    </source>
</evidence>
<organism evidence="8 9">
    <name type="scientific">Cloacibacillus porcorum</name>
    <dbReference type="NCBI Taxonomy" id="1197717"/>
    <lineage>
        <taxon>Bacteria</taxon>
        <taxon>Thermotogati</taxon>
        <taxon>Synergistota</taxon>
        <taxon>Synergistia</taxon>
        <taxon>Synergistales</taxon>
        <taxon>Synergistaceae</taxon>
        <taxon>Cloacibacillus</taxon>
    </lineage>
</organism>
<dbReference type="Proteomes" id="UP000093044">
    <property type="component" value="Chromosome"/>
</dbReference>
<protein>
    <submittedName>
        <fullName evidence="8">Fumarate hydratase</fullName>
    </submittedName>
</protein>
<keyword evidence="6" id="KW-0456">Lyase</keyword>
<dbReference type="GeneID" id="83057198"/>
<evidence type="ECO:0000256" key="3">
    <source>
        <dbReference type="ARBA" id="ARBA00022723"/>
    </source>
</evidence>
<keyword evidence="3" id="KW-0479">Metal-binding</keyword>
<dbReference type="PANTHER" id="PTHR30389:SF17">
    <property type="entry name" value="L(+)-TARTRATE DEHYDRATASE SUBUNIT ALPHA-RELATED"/>
    <property type="match status" value="1"/>
</dbReference>
<evidence type="ECO:0000256" key="2">
    <source>
        <dbReference type="ARBA" id="ARBA00022485"/>
    </source>
</evidence>
<dbReference type="OrthoDB" id="9798978at2"/>
<gene>
    <name evidence="8" type="ORF">BED41_04925</name>
</gene>
<comment type="similarity">
    <text evidence="1">Belongs to the class-I fumarase family.</text>
</comment>
<evidence type="ECO:0000256" key="4">
    <source>
        <dbReference type="ARBA" id="ARBA00023004"/>
    </source>
</evidence>
<reference evidence="8" key="1">
    <citation type="submission" date="2016-08" db="EMBL/GenBank/DDBJ databases">
        <title>Complete genome of Cloacibacillus porcorum.</title>
        <authorList>
            <person name="Looft T."/>
            <person name="Bayles D.O."/>
            <person name="Alt D.P."/>
        </authorList>
    </citation>
    <scope>NUCLEOTIDE SEQUENCE [LARGE SCALE GENOMIC DNA]</scope>
    <source>
        <strain evidence="8">CL-84</strain>
    </source>
</reference>
<evidence type="ECO:0000256" key="1">
    <source>
        <dbReference type="ARBA" id="ARBA00008876"/>
    </source>
</evidence>
<dbReference type="GO" id="GO:0051539">
    <property type="term" value="F:4 iron, 4 sulfur cluster binding"/>
    <property type="evidence" value="ECO:0007669"/>
    <property type="project" value="UniProtKB-KW"/>
</dbReference>
<dbReference type="EMBL" id="CP016757">
    <property type="protein sequence ID" value="ANZ44485.1"/>
    <property type="molecule type" value="Genomic_DNA"/>
</dbReference>
<dbReference type="KEGG" id="cpor:BED41_04925"/>
<dbReference type="GO" id="GO:0046872">
    <property type="term" value="F:metal ion binding"/>
    <property type="evidence" value="ECO:0007669"/>
    <property type="project" value="UniProtKB-KW"/>
</dbReference>
<sequence>MSKIYRIAAEAVTEKVCELALTANMYLPEEVKRALTEARAAEKMPLARSTYDEIIRNAELAAEKYMPICQDCGMAVLFIELGQDLHVEGGGLEDAINEGVRKAYRNGYLRKSVVSDPLIDRRNSGDNTPAVIHWRVVPGHALDITITPKGMGSENMSRIYMLKPADGVDGVIRAVVETVEQAGSNPCPPVVIGVGIGGNFETAPLAAKEALLKPYGERHAVSAYAQMEERILREVNRLGIGPAGIGGTVTALDAHIVIRPTHIAGMPVAVNLCCHALRHAHGRLEGRVEND</sequence>
<keyword evidence="2" id="KW-0004">4Fe-4S</keyword>
<dbReference type="Pfam" id="PF05681">
    <property type="entry name" value="Fumerase"/>
    <property type="match status" value="1"/>
</dbReference>
<dbReference type="GO" id="GO:0016829">
    <property type="term" value="F:lyase activity"/>
    <property type="evidence" value="ECO:0007669"/>
    <property type="project" value="UniProtKB-KW"/>
</dbReference>
<evidence type="ECO:0000259" key="7">
    <source>
        <dbReference type="Pfam" id="PF05681"/>
    </source>
</evidence>
<proteinExistence type="inferred from homology"/>
<feature type="domain" description="Fe-S hydro-lyase tartrate dehydratase alpha-type catalytic" evidence="7">
    <location>
        <begin position="14"/>
        <end position="282"/>
    </location>
</feature>
<dbReference type="NCBIfam" id="TIGR00722">
    <property type="entry name" value="ttdA_fumA_fumB"/>
    <property type="match status" value="1"/>
</dbReference>
<evidence type="ECO:0000256" key="5">
    <source>
        <dbReference type="ARBA" id="ARBA00023014"/>
    </source>
</evidence>
<accession>A0A1B2I3C1</accession>
<keyword evidence="5" id="KW-0411">Iron-sulfur</keyword>